<evidence type="ECO:0000313" key="3">
    <source>
        <dbReference type="RefSeq" id="XP_014663433.1"/>
    </source>
</evidence>
<dbReference type="InterPro" id="IPR036259">
    <property type="entry name" value="MFS_trans_sf"/>
</dbReference>
<feature type="transmembrane region" description="Helical" evidence="1">
    <location>
        <begin position="105"/>
        <end position="126"/>
    </location>
</feature>
<dbReference type="InterPro" id="IPR050327">
    <property type="entry name" value="Proton-linked_MCT"/>
</dbReference>
<keyword evidence="1" id="KW-0472">Membrane</keyword>
<dbReference type="GeneID" id="106806094"/>
<dbReference type="RefSeq" id="XP_014663433.1">
    <property type="nucleotide sequence ID" value="XM_014807947.1"/>
</dbReference>
<keyword evidence="1" id="KW-1133">Transmembrane helix</keyword>
<feature type="transmembrane region" description="Helical" evidence="1">
    <location>
        <begin position="14"/>
        <end position="34"/>
    </location>
</feature>
<dbReference type="Pfam" id="PF07690">
    <property type="entry name" value="MFS_1"/>
    <property type="match status" value="1"/>
</dbReference>
<feature type="transmembrane region" description="Helical" evidence="1">
    <location>
        <begin position="75"/>
        <end position="93"/>
    </location>
</feature>
<evidence type="ECO:0000256" key="1">
    <source>
        <dbReference type="SAM" id="Phobius"/>
    </source>
</evidence>
<reference evidence="3" key="1">
    <citation type="submission" date="2025-08" db="UniProtKB">
        <authorList>
            <consortium name="RefSeq"/>
        </authorList>
    </citation>
    <scope>IDENTIFICATION</scope>
</reference>
<evidence type="ECO:0000313" key="2">
    <source>
        <dbReference type="Proteomes" id="UP000695022"/>
    </source>
</evidence>
<dbReference type="PANTHER" id="PTHR11360:SF284">
    <property type="entry name" value="EG:103B4.3 PROTEIN-RELATED"/>
    <property type="match status" value="1"/>
</dbReference>
<gene>
    <name evidence="3" type="primary">LOC106806094</name>
</gene>
<dbReference type="Proteomes" id="UP000695022">
    <property type="component" value="Unplaced"/>
</dbReference>
<keyword evidence="2" id="KW-1185">Reference proteome</keyword>
<sequence length="165" mass="18047">MWDISFLRKPTRRLAGLTMFVFAIGVLVLLNPFMSNYKLLVINSAILGVATAGYMVTSFIVLLDLSGVDLYKDALAARLSISAIASFAGPPIVGWLLDLTGNTEMSFYFMGTSCMLCVVILCGLLYRLIRKTAVDVSAPTQVSIVALVEEEQEGDKCDDTIIEYM</sequence>
<dbReference type="Gene3D" id="1.20.1250.20">
    <property type="entry name" value="MFS general substrate transporter like domains"/>
    <property type="match status" value="1"/>
</dbReference>
<proteinExistence type="predicted"/>
<protein>
    <submittedName>
        <fullName evidence="3">Monocarboxylate transporter 12-like</fullName>
    </submittedName>
</protein>
<accession>A0ABM1DU12</accession>
<name>A0ABM1DU12_PRICU</name>
<keyword evidence="1" id="KW-0812">Transmembrane</keyword>
<organism evidence="2 3">
    <name type="scientific">Priapulus caudatus</name>
    <name type="common">Priapulid worm</name>
    <dbReference type="NCBI Taxonomy" id="37621"/>
    <lineage>
        <taxon>Eukaryota</taxon>
        <taxon>Metazoa</taxon>
        <taxon>Ecdysozoa</taxon>
        <taxon>Scalidophora</taxon>
        <taxon>Priapulida</taxon>
        <taxon>Priapulimorpha</taxon>
        <taxon>Priapulimorphida</taxon>
        <taxon>Priapulidae</taxon>
        <taxon>Priapulus</taxon>
    </lineage>
</organism>
<dbReference type="PANTHER" id="PTHR11360">
    <property type="entry name" value="MONOCARBOXYLATE TRANSPORTER"/>
    <property type="match status" value="1"/>
</dbReference>
<feature type="transmembrane region" description="Helical" evidence="1">
    <location>
        <begin position="40"/>
        <end position="63"/>
    </location>
</feature>
<dbReference type="SUPFAM" id="SSF103473">
    <property type="entry name" value="MFS general substrate transporter"/>
    <property type="match status" value="1"/>
</dbReference>
<dbReference type="InterPro" id="IPR011701">
    <property type="entry name" value="MFS"/>
</dbReference>